<organism evidence="7 8">
    <name type="scientific">Robertmurraya beringensis</name>
    <dbReference type="NCBI Taxonomy" id="641660"/>
    <lineage>
        <taxon>Bacteria</taxon>
        <taxon>Bacillati</taxon>
        <taxon>Bacillota</taxon>
        <taxon>Bacilli</taxon>
        <taxon>Bacillales</taxon>
        <taxon>Bacillaceae</taxon>
        <taxon>Robertmurraya</taxon>
    </lineage>
</organism>
<dbReference type="RefSeq" id="WP_160547235.1">
    <property type="nucleotide sequence ID" value="NZ_JBHLUU010000123.1"/>
</dbReference>
<proteinExistence type="predicted"/>
<feature type="transmembrane region" description="Helical" evidence="6">
    <location>
        <begin position="406"/>
        <end position="424"/>
    </location>
</feature>
<keyword evidence="8" id="KW-1185">Reference proteome</keyword>
<keyword evidence="5 6" id="KW-0472">Membrane</keyword>
<evidence type="ECO:0000256" key="2">
    <source>
        <dbReference type="ARBA" id="ARBA00022475"/>
    </source>
</evidence>
<dbReference type="InterPro" id="IPR050833">
    <property type="entry name" value="Poly_Biosynth_Transport"/>
</dbReference>
<dbReference type="PIRSF" id="PIRSF038958">
    <property type="entry name" value="PG_synth_SpoVB"/>
    <property type="match status" value="1"/>
</dbReference>
<feature type="transmembrane region" description="Helical" evidence="6">
    <location>
        <begin position="40"/>
        <end position="61"/>
    </location>
</feature>
<feature type="transmembrane region" description="Helical" evidence="6">
    <location>
        <begin position="82"/>
        <end position="104"/>
    </location>
</feature>
<reference evidence="7 8" key="1">
    <citation type="submission" date="2024-09" db="EMBL/GenBank/DDBJ databases">
        <authorList>
            <person name="Sun Q."/>
            <person name="Mori K."/>
        </authorList>
    </citation>
    <scope>NUCLEOTIDE SEQUENCE [LARGE SCALE GENOMIC DNA]</scope>
    <source>
        <strain evidence="7 8">CGMCC 1.9126</strain>
    </source>
</reference>
<dbReference type="PANTHER" id="PTHR30250:SF24">
    <property type="entry name" value="STAGE V SPORULATION PROTEIN B"/>
    <property type="match status" value="1"/>
</dbReference>
<feature type="transmembrane region" description="Helical" evidence="6">
    <location>
        <begin position="265"/>
        <end position="290"/>
    </location>
</feature>
<name>A0ABV6KWD0_9BACI</name>
<evidence type="ECO:0000256" key="1">
    <source>
        <dbReference type="ARBA" id="ARBA00004651"/>
    </source>
</evidence>
<feature type="transmembrane region" description="Helical" evidence="6">
    <location>
        <begin position="376"/>
        <end position="394"/>
    </location>
</feature>
<evidence type="ECO:0000256" key="5">
    <source>
        <dbReference type="ARBA" id="ARBA00023136"/>
    </source>
</evidence>
<dbReference type="InterPro" id="IPR024923">
    <property type="entry name" value="PG_synth_SpoVB"/>
</dbReference>
<evidence type="ECO:0000313" key="8">
    <source>
        <dbReference type="Proteomes" id="UP001589738"/>
    </source>
</evidence>
<feature type="transmembrane region" description="Helical" evidence="6">
    <location>
        <begin position="149"/>
        <end position="166"/>
    </location>
</feature>
<accession>A0ABV6KWD0</accession>
<keyword evidence="2" id="KW-1003">Cell membrane</keyword>
<comment type="subcellular location">
    <subcellularLocation>
        <location evidence="1">Cell membrane</location>
        <topology evidence="1">Multi-pass membrane protein</topology>
    </subcellularLocation>
</comment>
<dbReference type="PANTHER" id="PTHR30250">
    <property type="entry name" value="PST FAMILY PREDICTED COLANIC ACID TRANSPORTER"/>
    <property type="match status" value="1"/>
</dbReference>
<feature type="transmembrane region" description="Helical" evidence="6">
    <location>
        <begin position="172"/>
        <end position="198"/>
    </location>
</feature>
<keyword evidence="4 6" id="KW-1133">Transmembrane helix</keyword>
<comment type="caution">
    <text evidence="7">The sequence shown here is derived from an EMBL/GenBank/DDBJ whole genome shotgun (WGS) entry which is preliminary data.</text>
</comment>
<feature type="transmembrane region" description="Helical" evidence="6">
    <location>
        <begin position="116"/>
        <end position="137"/>
    </location>
</feature>
<dbReference type="CDD" id="cd13124">
    <property type="entry name" value="MATE_SpoVB_like"/>
    <property type="match status" value="1"/>
</dbReference>
<evidence type="ECO:0000256" key="3">
    <source>
        <dbReference type="ARBA" id="ARBA00022692"/>
    </source>
</evidence>
<evidence type="ECO:0000256" key="4">
    <source>
        <dbReference type="ARBA" id="ARBA00022989"/>
    </source>
</evidence>
<evidence type="ECO:0000313" key="7">
    <source>
        <dbReference type="EMBL" id="MFC0477642.1"/>
    </source>
</evidence>
<dbReference type="EMBL" id="JBHLUU010000123">
    <property type="protein sequence ID" value="MFC0477642.1"/>
    <property type="molecule type" value="Genomic_DNA"/>
</dbReference>
<dbReference type="Proteomes" id="UP001589738">
    <property type="component" value="Unassembled WGS sequence"/>
</dbReference>
<gene>
    <name evidence="7" type="ORF">ACFFHF_20845</name>
</gene>
<protein>
    <submittedName>
        <fullName evidence="7">Polysaccharide biosynthesis protein</fullName>
    </submittedName>
</protein>
<evidence type="ECO:0000256" key="6">
    <source>
        <dbReference type="SAM" id="Phobius"/>
    </source>
</evidence>
<keyword evidence="3 6" id="KW-0812">Transmembrane</keyword>
<feature type="transmembrane region" description="Helical" evidence="6">
    <location>
        <begin position="350"/>
        <end position="369"/>
    </location>
</feature>
<dbReference type="Pfam" id="PF01943">
    <property type="entry name" value="Polysacc_synt"/>
    <property type="match status" value="1"/>
</dbReference>
<sequence>MSAFMKGTLLLVVATFMGECVEFIANMVLAKELGEHGLGLYMQILPTIFLIIMLASFEMPVSISKFIAEKDARYHQSMLQHVIKLTIIFTSVLLAAVTIILPYISTFDTYHPLLRWLVILLIPMISFSSIARGYFMGKQQMSKIASTQLVRKLVQLGLLVFLFQLFEFQTDTAILIAFCTFVGSEFVIVLYLIHTFFIQYHELKRRPREALPNQEVRKSLMAVSIPTTGLRIFHSLTHAVQPFIIKMALVHAGVSEQAATEQFGMLTGVAMTIGFFPAFIGHSLLIMLIPTVSKAYAIGDFNRLQRLLQQVLKGTALYGIPAMLVCYFFAEPLTSMFFESSVASGYLQILWPYFLLHFFVIPMQAYLIGLGLMKDAFYHTVWSSIIQFTIMYVLGSLRDFQMEGVLIGLNTGALLLTLMHYITICKKIGISHFSLKKLAEENH</sequence>
<feature type="transmembrane region" description="Helical" evidence="6">
    <location>
        <begin position="311"/>
        <end position="330"/>
    </location>
</feature>
<dbReference type="InterPro" id="IPR002797">
    <property type="entry name" value="Polysacc_synth"/>
</dbReference>